<dbReference type="AlphaFoldDB" id="A0AAW8TAI2"/>
<reference evidence="3" key="1">
    <citation type="submission" date="2023-03" db="EMBL/GenBank/DDBJ databases">
        <authorList>
            <person name="Shen W."/>
            <person name="Cai J."/>
        </authorList>
    </citation>
    <scope>NUCLEOTIDE SEQUENCE</scope>
    <source>
        <strain evidence="3">Y15</strain>
    </source>
</reference>
<accession>A0AAW8TAI2</accession>
<sequence>MKRILTGLALLIIFGNTTVGQAASFMDSKKISVSLDEAVSIFQSEYPNTDITSLELDRSFGKYYYEIEVLMILLNTN</sequence>
<gene>
    <name evidence="3" type="ORF">P7D69_16535</name>
</gene>
<proteinExistence type="predicted"/>
<dbReference type="InterPro" id="IPR025711">
    <property type="entry name" value="PepSY"/>
</dbReference>
<dbReference type="Proteomes" id="UP001254770">
    <property type="component" value="Unassembled WGS sequence"/>
</dbReference>
<name>A0AAW8TAI2_9ENTE</name>
<protein>
    <submittedName>
        <fullName evidence="3">PepSY domain-containing protein</fullName>
    </submittedName>
</protein>
<dbReference type="EMBL" id="JARPXL010000021">
    <property type="protein sequence ID" value="MDT2545958.1"/>
    <property type="molecule type" value="Genomic_DNA"/>
</dbReference>
<keyword evidence="1" id="KW-0732">Signal</keyword>
<organism evidence="3 4">
    <name type="scientific">Enterococcus raffinosus</name>
    <dbReference type="NCBI Taxonomy" id="71452"/>
    <lineage>
        <taxon>Bacteria</taxon>
        <taxon>Bacillati</taxon>
        <taxon>Bacillota</taxon>
        <taxon>Bacilli</taxon>
        <taxon>Lactobacillales</taxon>
        <taxon>Enterococcaceae</taxon>
        <taxon>Enterococcus</taxon>
    </lineage>
</organism>
<feature type="chain" id="PRO_5043645260" evidence="1">
    <location>
        <begin position="23"/>
        <end position="77"/>
    </location>
</feature>
<evidence type="ECO:0000313" key="3">
    <source>
        <dbReference type="EMBL" id="MDT2545958.1"/>
    </source>
</evidence>
<feature type="domain" description="PepSY" evidence="2">
    <location>
        <begin position="33"/>
        <end position="69"/>
    </location>
</feature>
<comment type="caution">
    <text evidence="3">The sequence shown here is derived from an EMBL/GenBank/DDBJ whole genome shotgun (WGS) entry which is preliminary data.</text>
</comment>
<dbReference type="Pfam" id="PF03413">
    <property type="entry name" value="PepSY"/>
    <property type="match status" value="1"/>
</dbReference>
<dbReference type="Gene3D" id="3.10.450.40">
    <property type="match status" value="1"/>
</dbReference>
<evidence type="ECO:0000256" key="1">
    <source>
        <dbReference type="SAM" id="SignalP"/>
    </source>
</evidence>
<evidence type="ECO:0000259" key="2">
    <source>
        <dbReference type="Pfam" id="PF03413"/>
    </source>
</evidence>
<evidence type="ECO:0000313" key="4">
    <source>
        <dbReference type="Proteomes" id="UP001254770"/>
    </source>
</evidence>
<dbReference type="RefSeq" id="WP_222227519.1">
    <property type="nucleotide sequence ID" value="NZ_CP081847.1"/>
</dbReference>
<feature type="signal peptide" evidence="1">
    <location>
        <begin position="1"/>
        <end position="22"/>
    </location>
</feature>